<organism evidence="2 3">
    <name type="scientific">Durusdinium trenchii</name>
    <dbReference type="NCBI Taxonomy" id="1381693"/>
    <lineage>
        <taxon>Eukaryota</taxon>
        <taxon>Sar</taxon>
        <taxon>Alveolata</taxon>
        <taxon>Dinophyceae</taxon>
        <taxon>Suessiales</taxon>
        <taxon>Symbiodiniaceae</taxon>
        <taxon>Durusdinium</taxon>
    </lineage>
</organism>
<dbReference type="EMBL" id="CAXAMN010023583">
    <property type="protein sequence ID" value="CAK9078560.1"/>
    <property type="molecule type" value="Genomic_DNA"/>
</dbReference>
<proteinExistence type="predicted"/>
<dbReference type="Proteomes" id="UP001642484">
    <property type="component" value="Unassembled WGS sequence"/>
</dbReference>
<accession>A0ABP0PV17</accession>
<protein>
    <submittedName>
        <fullName evidence="2">Uncharacterized protein</fullName>
    </submittedName>
</protein>
<evidence type="ECO:0000313" key="2">
    <source>
        <dbReference type="EMBL" id="CAK9078560.1"/>
    </source>
</evidence>
<feature type="compositionally biased region" description="Basic and acidic residues" evidence="1">
    <location>
        <begin position="21"/>
        <end position="36"/>
    </location>
</feature>
<name>A0ABP0PV17_9DINO</name>
<comment type="caution">
    <text evidence="2">The sequence shown here is derived from an EMBL/GenBank/DDBJ whole genome shotgun (WGS) entry which is preliminary data.</text>
</comment>
<evidence type="ECO:0000256" key="1">
    <source>
        <dbReference type="SAM" id="MobiDB-lite"/>
    </source>
</evidence>
<evidence type="ECO:0000313" key="3">
    <source>
        <dbReference type="Proteomes" id="UP001642484"/>
    </source>
</evidence>
<gene>
    <name evidence="2" type="ORF">CCMP2556_LOCUS38722</name>
</gene>
<reference evidence="2 3" key="1">
    <citation type="submission" date="2024-02" db="EMBL/GenBank/DDBJ databases">
        <authorList>
            <person name="Chen Y."/>
            <person name="Shah S."/>
            <person name="Dougan E. K."/>
            <person name="Thang M."/>
            <person name="Chan C."/>
        </authorList>
    </citation>
    <scope>NUCLEOTIDE SEQUENCE [LARGE SCALE GENOMIC DNA]</scope>
</reference>
<sequence length="176" mass="19698">MLGMDANRANGGRTVVNGSSEDPKNGNAESDKENMRIPDSLSYRGLTREEHREMLEHADMECTRHSRLAIHEVLVAVDLNEVEQELPDHQQSLVLRDARNTAASGSYGDVTSPMSPSWNLVTMPLATNTKATVRMKREDPSKTEQLVKCVSLPSLKASNMTQMNFTMRPSRRSHDF</sequence>
<feature type="region of interest" description="Disordered" evidence="1">
    <location>
        <begin position="1"/>
        <end position="36"/>
    </location>
</feature>
<keyword evidence="3" id="KW-1185">Reference proteome</keyword>